<comment type="caution">
    <text evidence="2">The sequence shown here is derived from an EMBL/GenBank/DDBJ whole genome shotgun (WGS) entry which is preliminary data.</text>
</comment>
<protein>
    <recommendedName>
        <fullName evidence="4">TadE-like protein</fullName>
    </recommendedName>
</protein>
<name>A0A2A9D015_9MICO</name>
<dbReference type="EMBL" id="PDJD01000001">
    <property type="protein sequence ID" value="PFG19190.1"/>
    <property type="molecule type" value="Genomic_DNA"/>
</dbReference>
<evidence type="ECO:0000256" key="1">
    <source>
        <dbReference type="SAM" id="Phobius"/>
    </source>
</evidence>
<dbReference type="Proteomes" id="UP000224915">
    <property type="component" value="Unassembled WGS sequence"/>
</dbReference>
<feature type="transmembrane region" description="Helical" evidence="1">
    <location>
        <begin position="33"/>
        <end position="53"/>
    </location>
</feature>
<organism evidence="2 3">
    <name type="scientific">Serinibacter salmoneus</name>
    <dbReference type="NCBI Taxonomy" id="556530"/>
    <lineage>
        <taxon>Bacteria</taxon>
        <taxon>Bacillati</taxon>
        <taxon>Actinomycetota</taxon>
        <taxon>Actinomycetes</taxon>
        <taxon>Micrococcales</taxon>
        <taxon>Beutenbergiaceae</taxon>
        <taxon>Serinibacter</taxon>
    </lineage>
</organism>
<keyword evidence="1" id="KW-1133">Transmembrane helix</keyword>
<evidence type="ECO:0008006" key="4">
    <source>
        <dbReference type="Google" id="ProtNLM"/>
    </source>
</evidence>
<gene>
    <name evidence="2" type="ORF">ATL40_0747</name>
</gene>
<keyword evidence="1" id="KW-0812">Transmembrane</keyword>
<keyword evidence="1" id="KW-0472">Membrane</keyword>
<proteinExistence type="predicted"/>
<accession>A0A2A9D015</accession>
<reference evidence="2 3" key="1">
    <citation type="submission" date="2017-10" db="EMBL/GenBank/DDBJ databases">
        <title>Sequencing the genomes of 1000 actinobacteria strains.</title>
        <authorList>
            <person name="Klenk H.-P."/>
        </authorList>
    </citation>
    <scope>NUCLEOTIDE SEQUENCE [LARGE SCALE GENOMIC DNA]</scope>
    <source>
        <strain evidence="2 3">DSM 21801</strain>
    </source>
</reference>
<dbReference type="RefSeq" id="WP_245866683.1">
    <property type="nucleotide sequence ID" value="NZ_PDJD01000001.1"/>
</dbReference>
<keyword evidence="3" id="KW-1185">Reference proteome</keyword>
<dbReference type="AlphaFoldDB" id="A0A2A9D015"/>
<evidence type="ECO:0000313" key="3">
    <source>
        <dbReference type="Proteomes" id="UP000224915"/>
    </source>
</evidence>
<sequence length="161" mass="16520">MRTTVRSAVEGADAVEVSDAVGPPASDGERGSALVEFLGVTVLLLVPLVYLVLTLVQLQAAAFAAEGAARDTGRILATGGGPERVGDLAAHNVELAFADHGFEVDGASALQVQCEASCAPGEQVLVMVTTSVPLPFLPDGVTALPVHAESRSTIDTFRELP</sequence>
<evidence type="ECO:0000313" key="2">
    <source>
        <dbReference type="EMBL" id="PFG19190.1"/>
    </source>
</evidence>